<evidence type="ECO:0000256" key="1">
    <source>
        <dbReference type="SAM" id="Phobius"/>
    </source>
</evidence>
<accession>A0A928VGY2</accession>
<dbReference type="AlphaFoldDB" id="A0A928VGY2"/>
<reference evidence="2" key="1">
    <citation type="submission" date="2020-10" db="EMBL/GenBank/DDBJ databases">
        <authorList>
            <person name="Castelo-Branco R."/>
            <person name="Eusebio N."/>
            <person name="Adriana R."/>
            <person name="Vieira A."/>
            <person name="Brugerolle De Fraissinette N."/>
            <person name="Rezende De Castro R."/>
            <person name="Schneider M.P."/>
            <person name="Vasconcelos V."/>
            <person name="Leao P.N."/>
        </authorList>
    </citation>
    <scope>NUCLEOTIDE SEQUENCE</scope>
    <source>
        <strain evidence="2">LEGE 11480</strain>
    </source>
</reference>
<name>A0A928VGY2_9CYAN</name>
<comment type="caution">
    <text evidence="2">The sequence shown here is derived from an EMBL/GenBank/DDBJ whole genome shotgun (WGS) entry which is preliminary data.</text>
</comment>
<proteinExistence type="predicted"/>
<feature type="transmembrane region" description="Helical" evidence="1">
    <location>
        <begin position="36"/>
        <end position="54"/>
    </location>
</feature>
<protein>
    <submittedName>
        <fullName evidence="2">Uncharacterized protein</fullName>
    </submittedName>
</protein>
<keyword evidence="1" id="KW-1133">Transmembrane helix</keyword>
<keyword evidence="3" id="KW-1185">Reference proteome</keyword>
<organism evidence="2 3">
    <name type="scientific">Romeriopsis navalis LEGE 11480</name>
    <dbReference type="NCBI Taxonomy" id="2777977"/>
    <lineage>
        <taxon>Bacteria</taxon>
        <taxon>Bacillati</taxon>
        <taxon>Cyanobacteriota</taxon>
        <taxon>Cyanophyceae</taxon>
        <taxon>Leptolyngbyales</taxon>
        <taxon>Leptolyngbyaceae</taxon>
        <taxon>Romeriopsis</taxon>
        <taxon>Romeriopsis navalis</taxon>
    </lineage>
</organism>
<keyword evidence="1" id="KW-0812">Transmembrane</keyword>
<dbReference type="Proteomes" id="UP000625316">
    <property type="component" value="Unassembled WGS sequence"/>
</dbReference>
<evidence type="ECO:0000313" key="2">
    <source>
        <dbReference type="EMBL" id="MBE9028416.1"/>
    </source>
</evidence>
<dbReference type="EMBL" id="JADEXQ010000003">
    <property type="protein sequence ID" value="MBE9028416.1"/>
    <property type="molecule type" value="Genomic_DNA"/>
</dbReference>
<evidence type="ECO:0000313" key="3">
    <source>
        <dbReference type="Proteomes" id="UP000625316"/>
    </source>
</evidence>
<keyword evidence="1" id="KW-0472">Membrane</keyword>
<gene>
    <name evidence="2" type="ORF">IQ266_01435</name>
</gene>
<sequence length="60" mass="6690">MDIIQTIAKVFGLSLGISLLIKYGLSRLTIPNDNTFALFLVILPTIIVAVWLGYKLRMPN</sequence>